<name>A0ABY5SW40_9SPHN</name>
<dbReference type="SUPFAM" id="SSF88713">
    <property type="entry name" value="Glycoside hydrolase/deacetylase"/>
    <property type="match status" value="1"/>
</dbReference>
<dbReference type="RefSeq" id="WP_265557683.1">
    <property type="nucleotide sequence ID" value="NZ_CP092471.1"/>
</dbReference>
<organism evidence="1 2">
    <name type="scientific">Qipengyuania spongiae</name>
    <dbReference type="NCBI Taxonomy" id="2909673"/>
    <lineage>
        <taxon>Bacteria</taxon>
        <taxon>Pseudomonadati</taxon>
        <taxon>Pseudomonadota</taxon>
        <taxon>Alphaproteobacteria</taxon>
        <taxon>Sphingomonadales</taxon>
        <taxon>Erythrobacteraceae</taxon>
        <taxon>Qipengyuania</taxon>
    </lineage>
</organism>
<dbReference type="EMBL" id="CP092471">
    <property type="protein sequence ID" value="UVI38515.1"/>
    <property type="molecule type" value="Genomic_DNA"/>
</dbReference>
<dbReference type="Proteomes" id="UP001065265">
    <property type="component" value="Chromosome"/>
</dbReference>
<sequence>MTAGIPDYDMLIPPLHTQKAAFSQAFGQRALLTVDTEEEFDWNGEFHPFDYDLDHVRRLAKFQEFCENIGVVPVYLIDWPIANSQIAVEILGDAAKRGTAEIGIQLHPWVNPPHEEEVNAFTSYAGNLPPDLMREKFLRLRDVIHRNFDCAPRIYRAGRYGLGSHSARMLREAGIAIDSSVRSRYDYRKGHGPDYSTHPLWPYWVDEERSLLELPLTTVYWGMLRQLGGILYPWAERFPRLPGLLSRLGLLERIALTPEGISLQDALRGLDIAIDDGLPLLVLSFHSPSLVPGNTPYVNSEEDLDGFYGWLRGVYAYLDMRGVRPTTVSEIVDHVVV</sequence>
<evidence type="ECO:0000313" key="2">
    <source>
        <dbReference type="Proteomes" id="UP001065265"/>
    </source>
</evidence>
<evidence type="ECO:0000313" key="1">
    <source>
        <dbReference type="EMBL" id="UVI38515.1"/>
    </source>
</evidence>
<dbReference type="CDD" id="cd10935">
    <property type="entry name" value="CE4_WalW"/>
    <property type="match status" value="1"/>
</dbReference>
<protein>
    <submittedName>
        <fullName evidence="1">Polysaccharide deacetylase family protein</fullName>
    </submittedName>
</protein>
<proteinExistence type="predicted"/>
<reference evidence="1" key="1">
    <citation type="submission" date="2022-02" db="EMBL/GenBank/DDBJ databases">
        <title>Qipengyuania spongiae sp. nov., isolated from marine sponge.</title>
        <authorList>
            <person name="Li Z."/>
            <person name="Zhang M."/>
        </authorList>
    </citation>
    <scope>NUCLEOTIDE SEQUENCE</scope>
    <source>
        <strain evidence="1">PHS-Z21</strain>
    </source>
</reference>
<gene>
    <name evidence="1" type="ORF">L1F33_09615</name>
</gene>
<accession>A0ABY5SW40</accession>
<dbReference type="InterPro" id="IPR011330">
    <property type="entry name" value="Glyco_hydro/deAcase_b/a-brl"/>
</dbReference>
<keyword evidence="2" id="KW-1185">Reference proteome</keyword>
<dbReference type="Gene3D" id="3.20.20.370">
    <property type="entry name" value="Glycoside hydrolase/deacetylase"/>
    <property type="match status" value="1"/>
</dbReference>